<sequence length="152" mass="17663">MVTKQRRLRSEHQDYDEEIVVDDDGFWRYGLKVMKDDPAEKLVSSSENRCRERSISQASVSDLLDFISLDQDSRTAEHREKDMLRQPVIQYVLYLTYEVLSVSDKLQQGQNDDRQSDESSTGDDMDTSLPTAETEKLKTKSEMMIDKMTDPQ</sequence>
<dbReference type="EMBL" id="OX459122">
    <property type="protein sequence ID" value="CAI9106680.1"/>
    <property type="molecule type" value="Genomic_DNA"/>
</dbReference>
<evidence type="ECO:0000313" key="2">
    <source>
        <dbReference type="EMBL" id="CAI9106680.1"/>
    </source>
</evidence>
<dbReference type="Proteomes" id="UP001161247">
    <property type="component" value="Chromosome 5"/>
</dbReference>
<organism evidence="2 3">
    <name type="scientific">Oldenlandia corymbosa var. corymbosa</name>
    <dbReference type="NCBI Taxonomy" id="529605"/>
    <lineage>
        <taxon>Eukaryota</taxon>
        <taxon>Viridiplantae</taxon>
        <taxon>Streptophyta</taxon>
        <taxon>Embryophyta</taxon>
        <taxon>Tracheophyta</taxon>
        <taxon>Spermatophyta</taxon>
        <taxon>Magnoliopsida</taxon>
        <taxon>eudicotyledons</taxon>
        <taxon>Gunneridae</taxon>
        <taxon>Pentapetalae</taxon>
        <taxon>asterids</taxon>
        <taxon>lamiids</taxon>
        <taxon>Gentianales</taxon>
        <taxon>Rubiaceae</taxon>
        <taxon>Rubioideae</taxon>
        <taxon>Spermacoceae</taxon>
        <taxon>Hedyotis-Oldenlandia complex</taxon>
        <taxon>Oldenlandia</taxon>
    </lineage>
</organism>
<gene>
    <name evidence="2" type="ORF">OLC1_LOCUS15144</name>
</gene>
<protein>
    <submittedName>
        <fullName evidence="2">OLC1v1005884C1</fullName>
    </submittedName>
</protein>
<evidence type="ECO:0000313" key="3">
    <source>
        <dbReference type="Proteomes" id="UP001161247"/>
    </source>
</evidence>
<feature type="region of interest" description="Disordered" evidence="1">
    <location>
        <begin position="105"/>
        <end position="152"/>
    </location>
</feature>
<dbReference type="AlphaFoldDB" id="A0AAV1DI12"/>
<proteinExistence type="predicted"/>
<reference evidence="2" key="1">
    <citation type="submission" date="2023-03" db="EMBL/GenBank/DDBJ databases">
        <authorList>
            <person name="Julca I."/>
        </authorList>
    </citation>
    <scope>NUCLEOTIDE SEQUENCE</scope>
</reference>
<name>A0AAV1DI12_OLDCO</name>
<keyword evidence="3" id="KW-1185">Reference proteome</keyword>
<accession>A0AAV1DI12</accession>
<feature type="compositionally biased region" description="Basic and acidic residues" evidence="1">
    <location>
        <begin position="133"/>
        <end position="152"/>
    </location>
</feature>
<evidence type="ECO:0000256" key="1">
    <source>
        <dbReference type="SAM" id="MobiDB-lite"/>
    </source>
</evidence>